<accession>A0A127VKU6</accession>
<dbReference type="SUPFAM" id="SSF54534">
    <property type="entry name" value="FKBP-like"/>
    <property type="match status" value="2"/>
</dbReference>
<dbReference type="InterPro" id="IPR050689">
    <property type="entry name" value="FKBP-type_PPIase"/>
</dbReference>
<reference evidence="7 8" key="1">
    <citation type="submission" date="2016-03" db="EMBL/GenBank/DDBJ databases">
        <title>Complete genome sequence of Pedobacter cryoconitis PAMC 27485.</title>
        <authorList>
            <person name="Lee J."/>
            <person name="Kim O.-S."/>
        </authorList>
    </citation>
    <scope>NUCLEOTIDE SEQUENCE [LARGE SCALE GENOMIC DNA]</scope>
    <source>
        <strain evidence="7 8">PAMC 27485</strain>
    </source>
</reference>
<dbReference type="PANTHER" id="PTHR10516:SF443">
    <property type="entry name" value="FK506-BINDING PROTEIN 59-RELATED"/>
    <property type="match status" value="1"/>
</dbReference>
<dbReference type="EMBL" id="CP014504">
    <property type="protein sequence ID" value="AMQ01519.1"/>
    <property type="molecule type" value="Genomic_DNA"/>
</dbReference>
<dbReference type="GO" id="GO:0005737">
    <property type="term" value="C:cytoplasm"/>
    <property type="evidence" value="ECO:0007669"/>
    <property type="project" value="TreeGrafter"/>
</dbReference>
<dbReference type="RefSeq" id="WP_068405815.1">
    <property type="nucleotide sequence ID" value="NZ_CP014504.1"/>
</dbReference>
<evidence type="ECO:0000256" key="4">
    <source>
        <dbReference type="PROSITE-ProRule" id="PRU00277"/>
    </source>
</evidence>
<dbReference type="InterPro" id="IPR046357">
    <property type="entry name" value="PPIase_dom_sf"/>
</dbReference>
<dbReference type="OrthoDB" id="669809at2"/>
<protein>
    <recommendedName>
        <fullName evidence="5">Peptidyl-prolyl cis-trans isomerase</fullName>
        <ecNumber evidence="5">5.2.1.8</ecNumber>
    </recommendedName>
</protein>
<evidence type="ECO:0000256" key="3">
    <source>
        <dbReference type="ARBA" id="ARBA00023235"/>
    </source>
</evidence>
<dbReference type="Proteomes" id="UP000071561">
    <property type="component" value="Chromosome"/>
</dbReference>
<evidence type="ECO:0000313" key="7">
    <source>
        <dbReference type="EMBL" id="AMQ01519.1"/>
    </source>
</evidence>
<dbReference type="PANTHER" id="PTHR10516">
    <property type="entry name" value="PEPTIDYL-PROLYL CIS-TRANS ISOMERASE"/>
    <property type="match status" value="1"/>
</dbReference>
<evidence type="ECO:0000313" key="8">
    <source>
        <dbReference type="Proteomes" id="UP000071561"/>
    </source>
</evidence>
<keyword evidence="3 4" id="KW-0413">Isomerase</keyword>
<dbReference type="PROSITE" id="PS50059">
    <property type="entry name" value="FKBP_PPIASE"/>
    <property type="match status" value="1"/>
</dbReference>
<comment type="catalytic activity">
    <reaction evidence="1 4 5">
        <text>[protein]-peptidylproline (omega=180) = [protein]-peptidylproline (omega=0)</text>
        <dbReference type="Rhea" id="RHEA:16237"/>
        <dbReference type="Rhea" id="RHEA-COMP:10747"/>
        <dbReference type="Rhea" id="RHEA-COMP:10748"/>
        <dbReference type="ChEBI" id="CHEBI:83833"/>
        <dbReference type="ChEBI" id="CHEBI:83834"/>
        <dbReference type="EC" id="5.2.1.8"/>
    </reaction>
</comment>
<organism evidence="7 8">
    <name type="scientific">Pedobacter cryoconitis</name>
    <dbReference type="NCBI Taxonomy" id="188932"/>
    <lineage>
        <taxon>Bacteria</taxon>
        <taxon>Pseudomonadati</taxon>
        <taxon>Bacteroidota</taxon>
        <taxon>Sphingobacteriia</taxon>
        <taxon>Sphingobacteriales</taxon>
        <taxon>Sphingobacteriaceae</taxon>
        <taxon>Pedobacter</taxon>
    </lineage>
</organism>
<dbReference type="PROSITE" id="PS51257">
    <property type="entry name" value="PROKAR_LIPOPROTEIN"/>
    <property type="match status" value="1"/>
</dbReference>
<evidence type="ECO:0000259" key="6">
    <source>
        <dbReference type="PROSITE" id="PS50059"/>
    </source>
</evidence>
<dbReference type="InterPro" id="IPR001179">
    <property type="entry name" value="PPIase_FKBP_dom"/>
</dbReference>
<comment type="similarity">
    <text evidence="5">Belongs to the FKBP-type PPIase family.</text>
</comment>
<dbReference type="GO" id="GO:0003755">
    <property type="term" value="F:peptidyl-prolyl cis-trans isomerase activity"/>
    <property type="evidence" value="ECO:0007669"/>
    <property type="project" value="UniProtKB-UniRule"/>
</dbReference>
<keyword evidence="2 4" id="KW-0697">Rotamase</keyword>
<name>A0A127VKU6_9SPHI</name>
<gene>
    <name evidence="7" type="ORF">AY601_4689</name>
</gene>
<keyword evidence="8" id="KW-1185">Reference proteome</keyword>
<dbReference type="EC" id="5.2.1.8" evidence="5"/>
<evidence type="ECO:0000256" key="2">
    <source>
        <dbReference type="ARBA" id="ARBA00023110"/>
    </source>
</evidence>
<dbReference type="Pfam" id="PF00254">
    <property type="entry name" value="FKBP_C"/>
    <property type="match status" value="1"/>
</dbReference>
<evidence type="ECO:0000256" key="5">
    <source>
        <dbReference type="RuleBase" id="RU003915"/>
    </source>
</evidence>
<evidence type="ECO:0000256" key="1">
    <source>
        <dbReference type="ARBA" id="ARBA00000971"/>
    </source>
</evidence>
<dbReference type="KEGG" id="pcm:AY601_4689"/>
<dbReference type="Gene3D" id="3.10.50.40">
    <property type="match status" value="2"/>
</dbReference>
<dbReference type="AlphaFoldDB" id="A0A127VKU6"/>
<sequence length="306" mass="32816">MLKKLSQFTLALIGLTVLFSSCKKTYDSIQVVDGKKIQDYITANKLTVIEDSLKTGYYYQILNPGTGTAVYSTSDSVLYNVSVKGLENGTVYWASSFNGNFGTLGGYTNVLAPVDNTIFTTIGINALRDVILKLKPGGSARILLPSYLAYGKNGIATIPSNENIDLTVTTVPEKSQTALDDRIINDIIKKNSLTMIKDPSRVYYSISTPGTGTDKISLTSTIVANYTLRFADGTVSQTNVDGSFSAVLASLGVKGWGDVIPGKLTKGGKIRLLIPSDRGYGTVGIPPNLPRNAVLDFDIEIVSVTN</sequence>
<proteinExistence type="inferred from homology"/>
<feature type="domain" description="PPIase FKBP-type" evidence="6">
    <location>
        <begin position="219"/>
        <end position="305"/>
    </location>
</feature>
<dbReference type="PATRIC" id="fig|188932.3.peg.4863"/>